<evidence type="ECO:0000313" key="1">
    <source>
        <dbReference type="EMBL" id="JAE09723.1"/>
    </source>
</evidence>
<reference evidence="1" key="2">
    <citation type="journal article" date="2015" name="Data Brief">
        <title>Shoot transcriptome of the giant reed, Arundo donax.</title>
        <authorList>
            <person name="Barrero R.A."/>
            <person name="Guerrero F.D."/>
            <person name="Moolhuijzen P."/>
            <person name="Goolsby J.A."/>
            <person name="Tidwell J."/>
            <person name="Bellgard S.E."/>
            <person name="Bellgard M.I."/>
        </authorList>
    </citation>
    <scope>NUCLEOTIDE SEQUENCE</scope>
    <source>
        <tissue evidence="1">Shoot tissue taken approximately 20 cm above the soil surface</tissue>
    </source>
</reference>
<name>A0A0A9FN48_ARUDO</name>
<organism evidence="1">
    <name type="scientific">Arundo donax</name>
    <name type="common">Giant reed</name>
    <name type="synonym">Donax arundinaceus</name>
    <dbReference type="NCBI Taxonomy" id="35708"/>
    <lineage>
        <taxon>Eukaryota</taxon>
        <taxon>Viridiplantae</taxon>
        <taxon>Streptophyta</taxon>
        <taxon>Embryophyta</taxon>
        <taxon>Tracheophyta</taxon>
        <taxon>Spermatophyta</taxon>
        <taxon>Magnoliopsida</taxon>
        <taxon>Liliopsida</taxon>
        <taxon>Poales</taxon>
        <taxon>Poaceae</taxon>
        <taxon>PACMAD clade</taxon>
        <taxon>Arundinoideae</taxon>
        <taxon>Arundineae</taxon>
        <taxon>Arundo</taxon>
    </lineage>
</organism>
<dbReference type="AlphaFoldDB" id="A0A0A9FN48"/>
<reference evidence="1" key="1">
    <citation type="submission" date="2014-09" db="EMBL/GenBank/DDBJ databases">
        <authorList>
            <person name="Magalhaes I.L.F."/>
            <person name="Oliveira U."/>
            <person name="Santos F.R."/>
            <person name="Vidigal T.H.D.A."/>
            <person name="Brescovit A.D."/>
            <person name="Santos A.J."/>
        </authorList>
    </citation>
    <scope>NUCLEOTIDE SEQUENCE</scope>
    <source>
        <tissue evidence="1">Shoot tissue taken approximately 20 cm above the soil surface</tissue>
    </source>
</reference>
<proteinExistence type="predicted"/>
<dbReference type="EMBL" id="GBRH01188173">
    <property type="protein sequence ID" value="JAE09723.1"/>
    <property type="molecule type" value="Transcribed_RNA"/>
</dbReference>
<accession>A0A0A9FN48</accession>
<protein>
    <submittedName>
        <fullName evidence="1">Uncharacterized protein</fullName>
    </submittedName>
</protein>
<sequence length="32" mass="4058">MYKILWYSNKRKMIKKLSIRYTDHSERTLQIL</sequence>